<dbReference type="Gene3D" id="1.25.40.510">
    <property type="entry name" value="GLE1-like"/>
    <property type="match status" value="1"/>
</dbReference>
<dbReference type="PANTHER" id="PTHR12960:SF0">
    <property type="entry name" value="MRNA EXPORT FACTOR GLE1"/>
    <property type="match status" value="1"/>
</dbReference>
<dbReference type="InterPro" id="IPR038506">
    <property type="entry name" value="GLE1-like_sf"/>
</dbReference>
<dbReference type="GO" id="GO:0016973">
    <property type="term" value="P:poly(A)+ mRNA export from nucleus"/>
    <property type="evidence" value="ECO:0007669"/>
    <property type="project" value="InterPro"/>
</dbReference>
<keyword evidence="4" id="KW-0509">mRNA transport</keyword>
<evidence type="ECO:0000256" key="9">
    <source>
        <dbReference type="ARBA" id="ARBA00026227"/>
    </source>
</evidence>
<dbReference type="STRING" id="1230383.A0A1M8A0K2"/>
<evidence type="ECO:0000256" key="4">
    <source>
        <dbReference type="ARBA" id="ARBA00022816"/>
    </source>
</evidence>
<proteinExistence type="inferred from homology"/>
<dbReference type="EMBL" id="LT671821">
    <property type="protein sequence ID" value="SHO75714.1"/>
    <property type="molecule type" value="Genomic_DNA"/>
</dbReference>
<dbReference type="AlphaFoldDB" id="A0A1M8A0K2"/>
<name>A0A1M8A0K2_MALS4</name>
<protein>
    <recommendedName>
        <fullName evidence="9">mRNA export factor GLE1</fullName>
    </recommendedName>
    <alternativeName>
        <fullName evidence="10">Nucleoporin GLE1</fullName>
    </alternativeName>
</protein>
<evidence type="ECO:0000256" key="10">
    <source>
        <dbReference type="ARBA" id="ARBA00029983"/>
    </source>
</evidence>
<comment type="similarity">
    <text evidence="2">Belongs to the GLE1 family.</text>
</comment>
<dbReference type="GO" id="GO:0031369">
    <property type="term" value="F:translation initiation factor binding"/>
    <property type="evidence" value="ECO:0007669"/>
    <property type="project" value="TreeGrafter"/>
</dbReference>
<evidence type="ECO:0000256" key="11">
    <source>
        <dbReference type="SAM" id="MobiDB-lite"/>
    </source>
</evidence>
<evidence type="ECO:0000256" key="6">
    <source>
        <dbReference type="ARBA" id="ARBA00023010"/>
    </source>
</evidence>
<dbReference type="OrthoDB" id="420884at2759"/>
<evidence type="ECO:0000313" key="13">
    <source>
        <dbReference type="Proteomes" id="UP000186303"/>
    </source>
</evidence>
<feature type="region of interest" description="Disordered" evidence="11">
    <location>
        <begin position="202"/>
        <end position="228"/>
    </location>
</feature>
<keyword evidence="7" id="KW-0906">Nuclear pore complex</keyword>
<dbReference type="GO" id="GO:0005543">
    <property type="term" value="F:phospholipid binding"/>
    <property type="evidence" value="ECO:0007669"/>
    <property type="project" value="TreeGrafter"/>
</dbReference>
<dbReference type="GO" id="GO:0005737">
    <property type="term" value="C:cytoplasm"/>
    <property type="evidence" value="ECO:0007669"/>
    <property type="project" value="TreeGrafter"/>
</dbReference>
<keyword evidence="6" id="KW-0811">Translocation</keyword>
<dbReference type="GO" id="GO:0044614">
    <property type="term" value="C:nuclear pore cytoplasmic filaments"/>
    <property type="evidence" value="ECO:0007669"/>
    <property type="project" value="TreeGrafter"/>
</dbReference>
<evidence type="ECO:0000256" key="1">
    <source>
        <dbReference type="ARBA" id="ARBA00004567"/>
    </source>
</evidence>
<feature type="compositionally biased region" description="Basic and acidic residues" evidence="11">
    <location>
        <begin position="202"/>
        <end position="221"/>
    </location>
</feature>
<evidence type="ECO:0000256" key="3">
    <source>
        <dbReference type="ARBA" id="ARBA00022448"/>
    </source>
</evidence>
<dbReference type="GO" id="GO:0000822">
    <property type="term" value="F:inositol hexakisphosphate binding"/>
    <property type="evidence" value="ECO:0007669"/>
    <property type="project" value="TreeGrafter"/>
</dbReference>
<reference evidence="13" key="1">
    <citation type="journal article" date="2017" name="Nucleic Acids Res.">
        <title>Proteogenomics produces comprehensive and highly accurate protein-coding gene annotation in a complete genome assembly of Malassezia sympodialis.</title>
        <authorList>
            <person name="Zhu Y."/>
            <person name="Engstroem P.G."/>
            <person name="Tellgren-Roth C."/>
            <person name="Baudo C.D."/>
            <person name="Kennell J.C."/>
            <person name="Sun S."/>
            <person name="Billmyre R.B."/>
            <person name="Schroeder M.S."/>
            <person name="Andersson A."/>
            <person name="Holm T."/>
            <person name="Sigurgeirsson B."/>
            <person name="Wu G."/>
            <person name="Sankaranarayanan S.R."/>
            <person name="Siddharthan R."/>
            <person name="Sanyal K."/>
            <person name="Lundeberg J."/>
            <person name="Nystedt B."/>
            <person name="Boekhout T."/>
            <person name="Dawson T.L. Jr."/>
            <person name="Heitman J."/>
            <person name="Scheynius A."/>
            <person name="Lehtioe J."/>
        </authorList>
    </citation>
    <scope>NUCLEOTIDE SEQUENCE [LARGE SCALE GENOMIC DNA]</scope>
    <source>
        <strain evidence="13">ATCC 42132</strain>
    </source>
</reference>
<feature type="region of interest" description="Disordered" evidence="11">
    <location>
        <begin position="1"/>
        <end position="28"/>
    </location>
</feature>
<keyword evidence="13" id="KW-1185">Reference proteome</keyword>
<keyword evidence="5" id="KW-0653">Protein transport</keyword>
<evidence type="ECO:0000256" key="8">
    <source>
        <dbReference type="ARBA" id="ARBA00023242"/>
    </source>
</evidence>
<organism evidence="12 13">
    <name type="scientific">Malassezia sympodialis (strain ATCC 42132)</name>
    <name type="common">Atopic eczema-associated yeast</name>
    <dbReference type="NCBI Taxonomy" id="1230383"/>
    <lineage>
        <taxon>Eukaryota</taxon>
        <taxon>Fungi</taxon>
        <taxon>Dikarya</taxon>
        <taxon>Basidiomycota</taxon>
        <taxon>Ustilaginomycotina</taxon>
        <taxon>Malasseziomycetes</taxon>
        <taxon>Malasseziales</taxon>
        <taxon>Malasseziaceae</taxon>
        <taxon>Malassezia</taxon>
    </lineage>
</organism>
<dbReference type="OMA" id="VPANIHS"/>
<dbReference type="Proteomes" id="UP000186303">
    <property type="component" value="Chromosome 1"/>
</dbReference>
<keyword evidence="3" id="KW-0813">Transport</keyword>
<evidence type="ECO:0000313" key="12">
    <source>
        <dbReference type="EMBL" id="SHO75714.1"/>
    </source>
</evidence>
<evidence type="ECO:0000256" key="5">
    <source>
        <dbReference type="ARBA" id="ARBA00022927"/>
    </source>
</evidence>
<keyword evidence="8" id="KW-0539">Nucleus</keyword>
<feature type="compositionally biased region" description="Polar residues" evidence="11">
    <location>
        <begin position="1"/>
        <end position="10"/>
    </location>
</feature>
<dbReference type="InterPro" id="IPR012476">
    <property type="entry name" value="GLE1"/>
</dbReference>
<evidence type="ECO:0000256" key="7">
    <source>
        <dbReference type="ARBA" id="ARBA00023132"/>
    </source>
</evidence>
<dbReference type="PANTHER" id="PTHR12960">
    <property type="entry name" value="GLE-1-RELATED"/>
    <property type="match status" value="1"/>
</dbReference>
<accession>A0A1M8A0K2</accession>
<evidence type="ECO:0000256" key="2">
    <source>
        <dbReference type="ARBA" id="ARBA00011056"/>
    </source>
</evidence>
<dbReference type="Pfam" id="PF07817">
    <property type="entry name" value="GLE1"/>
    <property type="match status" value="1"/>
</dbReference>
<gene>
    <name evidence="12" type="ORF">MSYG_0046</name>
</gene>
<sequence length="562" mass="64309">MPPGNATLQSRLARVKQPQPSGRYCYDISSDESDIDAGERMHTGHISWNTIYTDESSESDAEEDMQRPSRRDVVEIRLANELDPWDKWEQMCRRRAWHAVQHRGKAETTTTAATPAAESSVDEIQELLSRFQLHQLSVQKKEREAFEQRNASLWEGIDRAIRDAEQRAAEEAEQLANARRRQEEAERQAKIAREAELKRIEEENKAAENRKHEEEARKQEYEQQQQKELSDNAFRGGQHLWPIAKREYEYWRSYMTHIKEEVLPSIARNADWKKQCFAAKRAITPKVGQLTNSKAEISRITLAIADVLQQARDVPDKDAANRLHLWMLNHLSKCLIRQAEQEVAARQETAFPLARLVLGILLRGHAELGKVFIARLVKKCPWILAYVPERGMMGEDEHMKCLGFKLEGETFQSYVSRMVGISALYFACLQTPLDSVASCCGLPSTMSLEQAAQSVPELLRPVRMWIWQVRSMTLPVSQQAIVISLWCTFLEVAGPSALTRYKRQAAKMWTLLLEEGLHSKLGSRGGDEIQRSAEVRLQLILETWLSTKSLSDHASPGRDMDP</sequence>
<dbReference type="VEuPathDB" id="FungiDB:MSYG_0046"/>
<dbReference type="GO" id="GO:0015031">
    <property type="term" value="P:protein transport"/>
    <property type="evidence" value="ECO:0007669"/>
    <property type="project" value="UniProtKB-KW"/>
</dbReference>
<comment type="subcellular location">
    <subcellularLocation>
        <location evidence="1">Nucleus</location>
        <location evidence="1">Nuclear pore complex</location>
    </subcellularLocation>
</comment>